<evidence type="ECO:0000313" key="6">
    <source>
        <dbReference type="Proteomes" id="UP000048926"/>
    </source>
</evidence>
<dbReference type="InterPro" id="IPR039418">
    <property type="entry name" value="LexA-like"/>
</dbReference>
<dbReference type="InterPro" id="IPR036286">
    <property type="entry name" value="LexA/Signal_pep-like_sf"/>
</dbReference>
<feature type="domain" description="HTH cro/C1-type" evidence="4">
    <location>
        <begin position="13"/>
        <end position="67"/>
    </location>
</feature>
<dbReference type="SUPFAM" id="SSF51306">
    <property type="entry name" value="LexA/Signal peptidase"/>
    <property type="match status" value="1"/>
</dbReference>
<dbReference type="OrthoDB" id="9814751at2"/>
<dbReference type="InterPro" id="IPR001387">
    <property type="entry name" value="Cro/C1-type_HTH"/>
</dbReference>
<keyword evidence="2" id="KW-0238">DNA-binding</keyword>
<reference evidence="6" key="1">
    <citation type="submission" date="2015-07" db="EMBL/GenBank/DDBJ databases">
        <authorList>
            <person name="Rodrigo-Torres Lidia"/>
            <person name="Arahal R.David."/>
        </authorList>
    </citation>
    <scope>NUCLEOTIDE SEQUENCE [LARGE SCALE GENOMIC DNA]</scope>
    <source>
        <strain evidence="6">CECT 4801</strain>
    </source>
</reference>
<gene>
    <name evidence="5" type="ORF">LAL4801_04131</name>
</gene>
<feature type="domain" description="HTH cro/C1-type" evidence="4">
    <location>
        <begin position="82"/>
        <end position="125"/>
    </location>
</feature>
<accession>A0A0M6Y6E6</accession>
<dbReference type="RefSeq" id="WP_055658825.1">
    <property type="nucleotide sequence ID" value="NZ_CXST01000002.1"/>
</dbReference>
<sequence length="267" mass="29113">MSNEESKFPIPNIKALRDERNMSLSELAKLIDRSRMAINRIERGERKLTMEWAEAFAQALNVPVGKIFGDSGSFAPISADWLETEMSRKGLLRKELAELLGIAPSAVTNILQGKRRISGEEAEKINNWLRSSADRGSASIAARSANVPLKSLRKEDGAYRFAGKASGTIPALPAQADDKGAYAVTQVGFDMAPKFEQGDTLYVVTERQPRIGDYVVATFANKNILIRRLTEADANGYTLATVSDGSAEKFSGNEIEKLDLIVGSTSV</sequence>
<dbReference type="InterPro" id="IPR010982">
    <property type="entry name" value="Lambda_DNA-bd_dom_sf"/>
</dbReference>
<dbReference type="CDD" id="cd00093">
    <property type="entry name" value="HTH_XRE"/>
    <property type="match status" value="2"/>
</dbReference>
<dbReference type="PANTHER" id="PTHR40661">
    <property type="match status" value="1"/>
</dbReference>
<keyword evidence="3" id="KW-0804">Transcription</keyword>
<dbReference type="PROSITE" id="PS50943">
    <property type="entry name" value="HTH_CROC1"/>
    <property type="match status" value="2"/>
</dbReference>
<keyword evidence="1" id="KW-0805">Transcription regulation</keyword>
<dbReference type="EMBL" id="CXST01000002">
    <property type="protein sequence ID" value="CTQ45676.1"/>
    <property type="molecule type" value="Genomic_DNA"/>
</dbReference>
<organism evidence="5 6">
    <name type="scientific">Roseibium aggregatum</name>
    <dbReference type="NCBI Taxonomy" id="187304"/>
    <lineage>
        <taxon>Bacteria</taxon>
        <taxon>Pseudomonadati</taxon>
        <taxon>Pseudomonadota</taxon>
        <taxon>Alphaproteobacteria</taxon>
        <taxon>Hyphomicrobiales</taxon>
        <taxon>Stappiaceae</taxon>
        <taxon>Roseibium</taxon>
    </lineage>
</organism>
<dbReference type="Gene3D" id="1.10.260.40">
    <property type="entry name" value="lambda repressor-like DNA-binding domains"/>
    <property type="match status" value="2"/>
</dbReference>
<dbReference type="Gene3D" id="2.10.109.10">
    <property type="entry name" value="Umud Fragment, subunit A"/>
    <property type="match status" value="1"/>
</dbReference>
<dbReference type="GO" id="GO:0003677">
    <property type="term" value="F:DNA binding"/>
    <property type="evidence" value="ECO:0007669"/>
    <property type="project" value="UniProtKB-KW"/>
</dbReference>
<evidence type="ECO:0000256" key="1">
    <source>
        <dbReference type="ARBA" id="ARBA00023015"/>
    </source>
</evidence>
<evidence type="ECO:0000256" key="2">
    <source>
        <dbReference type="ARBA" id="ARBA00023125"/>
    </source>
</evidence>
<keyword evidence="6" id="KW-1185">Reference proteome</keyword>
<evidence type="ECO:0000259" key="4">
    <source>
        <dbReference type="PROSITE" id="PS50943"/>
    </source>
</evidence>
<dbReference type="Pfam" id="PF01381">
    <property type="entry name" value="HTH_3"/>
    <property type="match status" value="2"/>
</dbReference>
<name>A0A0M6Y6E6_9HYPH</name>
<dbReference type="InterPro" id="IPR015927">
    <property type="entry name" value="Peptidase_S24_S26A/B/C"/>
</dbReference>
<dbReference type="CDD" id="cd06529">
    <property type="entry name" value="S24_LexA-like"/>
    <property type="match status" value="1"/>
</dbReference>
<dbReference type="SMART" id="SM00530">
    <property type="entry name" value="HTH_XRE"/>
    <property type="match status" value="2"/>
</dbReference>
<dbReference type="Proteomes" id="UP000048926">
    <property type="component" value="Unassembled WGS sequence"/>
</dbReference>
<proteinExistence type="predicted"/>
<dbReference type="SUPFAM" id="SSF47413">
    <property type="entry name" value="lambda repressor-like DNA-binding domains"/>
    <property type="match status" value="2"/>
</dbReference>
<protein>
    <submittedName>
        <fullName evidence="5">Addiction module antidote protein, HigA family</fullName>
    </submittedName>
</protein>
<dbReference type="Pfam" id="PF00717">
    <property type="entry name" value="Peptidase_S24"/>
    <property type="match status" value="1"/>
</dbReference>
<dbReference type="AlphaFoldDB" id="A0A0M6Y6E6"/>
<dbReference type="PANTHER" id="PTHR40661:SF3">
    <property type="entry name" value="FELS-1 PROPHAGE TRANSCRIPTIONAL REGULATOR"/>
    <property type="match status" value="1"/>
</dbReference>
<evidence type="ECO:0000313" key="5">
    <source>
        <dbReference type="EMBL" id="CTQ45676.1"/>
    </source>
</evidence>
<evidence type="ECO:0000256" key="3">
    <source>
        <dbReference type="ARBA" id="ARBA00023163"/>
    </source>
</evidence>